<organism evidence="1 2">
    <name type="scientific">Flavobacterium pallidum</name>
    <dbReference type="NCBI Taxonomy" id="2172098"/>
    <lineage>
        <taxon>Bacteria</taxon>
        <taxon>Pseudomonadati</taxon>
        <taxon>Bacteroidota</taxon>
        <taxon>Flavobacteriia</taxon>
        <taxon>Flavobacteriales</taxon>
        <taxon>Flavobacteriaceae</taxon>
        <taxon>Flavobacterium</taxon>
    </lineage>
</organism>
<dbReference type="RefSeq" id="WP_108903563.1">
    <property type="nucleotide sequence ID" value="NZ_CP029187.1"/>
</dbReference>
<dbReference type="KEGG" id="fpal:HYN49_07610"/>
<dbReference type="Proteomes" id="UP000244937">
    <property type="component" value="Chromosome"/>
</dbReference>
<evidence type="ECO:0000313" key="1">
    <source>
        <dbReference type="EMBL" id="AWI25777.1"/>
    </source>
</evidence>
<dbReference type="OrthoDB" id="797757at2"/>
<protein>
    <submittedName>
        <fullName evidence="1">Uncharacterized protein</fullName>
    </submittedName>
</protein>
<accession>A0A2S1SHF0</accession>
<proteinExistence type="predicted"/>
<sequence>MTSENVIPLETAQEWAQAWVSSGISPVKAYLIPEADITQLMAEPEVQDVRAYMGIDGNGVSKMMLVGVDKSGNDLIDYNNGLYVYDFTMPCPTTCDTSSPLYFVR</sequence>
<name>A0A2S1SHF0_9FLAO</name>
<reference evidence="1 2" key="1">
    <citation type="submission" date="2018-05" db="EMBL/GenBank/DDBJ databases">
        <title>Genome sequencing of Flavobacterium sp. HYN0049.</title>
        <authorList>
            <person name="Yi H."/>
            <person name="Baek C."/>
        </authorList>
    </citation>
    <scope>NUCLEOTIDE SEQUENCE [LARGE SCALE GENOMIC DNA]</scope>
    <source>
        <strain evidence="1 2">HYN0049</strain>
    </source>
</reference>
<dbReference type="EMBL" id="CP029187">
    <property type="protein sequence ID" value="AWI25777.1"/>
    <property type="molecule type" value="Genomic_DNA"/>
</dbReference>
<dbReference type="AlphaFoldDB" id="A0A2S1SHF0"/>
<evidence type="ECO:0000313" key="2">
    <source>
        <dbReference type="Proteomes" id="UP000244937"/>
    </source>
</evidence>
<gene>
    <name evidence="1" type="ORF">HYN49_07610</name>
</gene>
<keyword evidence="2" id="KW-1185">Reference proteome</keyword>